<feature type="transmembrane region" description="Helical" evidence="2">
    <location>
        <begin position="644"/>
        <end position="667"/>
    </location>
</feature>
<dbReference type="Proteomes" id="UP000236732">
    <property type="component" value="Unassembled WGS sequence"/>
</dbReference>
<feature type="transmembrane region" description="Helical" evidence="2">
    <location>
        <begin position="516"/>
        <end position="540"/>
    </location>
</feature>
<dbReference type="AlphaFoldDB" id="A0A1H6EK52"/>
<name>A0A1H6EK52_9ACTN</name>
<keyword evidence="2" id="KW-0812">Transmembrane</keyword>
<evidence type="ECO:0000313" key="3">
    <source>
        <dbReference type="EMBL" id="SEG97386.1"/>
    </source>
</evidence>
<evidence type="ECO:0000256" key="1">
    <source>
        <dbReference type="SAM" id="MobiDB-lite"/>
    </source>
</evidence>
<gene>
    <name evidence="3" type="ORF">SAMN05444920_110339</name>
</gene>
<keyword evidence="2" id="KW-0472">Membrane</keyword>
<sequence length="991" mass="103266">MPGEPCKPHRPPGSTEPPERPPEPSQQPPKPPKPPGWPGPPGRPEPAEPPEPPRRLDALAYPSPTTSRFVLLLAALLSAGAFAGGWLHDRVHPGWPALILRCESEADRRAAVLTPEERRALAPGGPAVNPAYELVLARQVLAARCRASLEQRRAVYGLAGAVGAGVAGVALLVLAPVVIQRRRRLRPLVPILPEAASRIATLAAEAGLRRPPVALLGTAALRDGYSYGRPGRYRLVLPQAAAVRWRDSTLFDPLVRHELAHIAYGDVTLAWLARSIGYVLAPLLLVPAVIIALSDDRTLLPGYLLRIGLLGLTALLVSSALLRSREHDADLRAARAGGGPETFAGIVGRMRGAGVTWYRRPLAYHPSPARRRAVLARPELAVSVTALDGLAAGFLAALIIPQLVSALTWVFSEASRTDLALVVPAVTVGLLLGSSVGLGLWRATLLTRTPTTGPRPDPVTGGTTGETAGGGAGKATDGAAGSAAAGMAGGVAGGVAVGLVVGQVVGLPQTGLEPSWTILVVGWAGFGATVLSAGLGELWADAAPALSRRASWVIALAVNWVLFGVVLWLAGQLELVLDQGGWEVARMWFTSMPGTWPALAAIGALALVSAWGLVVSRRRGVLMPRWLLETGEPSPWPVRPVGGVLGVAMVAGVVSALVCLVFGLVMGPVDTDAARIQRFFTYLWIVAAAVVAAALAAPRRARLLAGPLAGLVGGVGYLAVNGLFGGRLTVAFVLAVLPPPLVIGFVCMVFTALPFRSREPGVRRGAVVQVPAPVRGEAVARIPVPVRGGVAGRLSASVGRVGFGPVRRGARVSKNSVRRVVAALGLGLAATGVVIAAREPLAGGYALPTVVPTPPITPEPAADAKAEAARYVYERVPAYLDRLQEMRSARNAILATPPSADRAVRMRTEAVSQARAMLADAQAYRPEGAETRAAHQEWIAFLRAQHQALDLLATALETGATTSPEAAAKEAEALGHFQRWGSKVTTMAGGG</sequence>
<feature type="transmembrane region" description="Helical" evidence="2">
    <location>
        <begin position="552"/>
        <end position="570"/>
    </location>
</feature>
<feature type="transmembrane region" description="Helical" evidence="2">
    <location>
        <begin position="817"/>
        <end position="837"/>
    </location>
</feature>
<feature type="transmembrane region" description="Helical" evidence="2">
    <location>
        <begin position="596"/>
        <end position="615"/>
    </location>
</feature>
<evidence type="ECO:0000256" key="2">
    <source>
        <dbReference type="SAM" id="Phobius"/>
    </source>
</evidence>
<feature type="region of interest" description="Disordered" evidence="1">
    <location>
        <begin position="449"/>
        <end position="475"/>
    </location>
</feature>
<evidence type="ECO:0008006" key="5">
    <source>
        <dbReference type="Google" id="ProtNLM"/>
    </source>
</evidence>
<accession>A0A1H6EK52</accession>
<feature type="compositionally biased region" description="Gly residues" evidence="1">
    <location>
        <begin position="462"/>
        <end position="473"/>
    </location>
</feature>
<feature type="transmembrane region" description="Helical" evidence="2">
    <location>
        <begin position="380"/>
        <end position="400"/>
    </location>
</feature>
<feature type="transmembrane region" description="Helical" evidence="2">
    <location>
        <begin position="154"/>
        <end position="179"/>
    </location>
</feature>
<feature type="transmembrane region" description="Helical" evidence="2">
    <location>
        <begin position="276"/>
        <end position="294"/>
    </location>
</feature>
<feature type="transmembrane region" description="Helical" evidence="2">
    <location>
        <begin position="730"/>
        <end position="755"/>
    </location>
</feature>
<feature type="compositionally biased region" description="Pro residues" evidence="1">
    <location>
        <begin position="23"/>
        <end position="50"/>
    </location>
</feature>
<protein>
    <recommendedName>
        <fullName evidence="5">Zn-dependent protease with chaperone function</fullName>
    </recommendedName>
</protein>
<feature type="region of interest" description="Disordered" evidence="1">
    <location>
        <begin position="1"/>
        <end position="55"/>
    </location>
</feature>
<feature type="compositionally biased region" description="Low complexity" evidence="1">
    <location>
        <begin position="449"/>
        <end position="461"/>
    </location>
</feature>
<organism evidence="3 4">
    <name type="scientific">Nonomuraea solani</name>
    <dbReference type="NCBI Taxonomy" id="1144553"/>
    <lineage>
        <taxon>Bacteria</taxon>
        <taxon>Bacillati</taxon>
        <taxon>Actinomycetota</taxon>
        <taxon>Actinomycetes</taxon>
        <taxon>Streptosporangiales</taxon>
        <taxon>Streptosporangiaceae</taxon>
        <taxon>Nonomuraea</taxon>
    </lineage>
</organism>
<feature type="transmembrane region" description="Helical" evidence="2">
    <location>
        <begin position="300"/>
        <end position="322"/>
    </location>
</feature>
<feature type="transmembrane region" description="Helical" evidence="2">
    <location>
        <begin position="420"/>
        <end position="441"/>
    </location>
</feature>
<feature type="transmembrane region" description="Helical" evidence="2">
    <location>
        <begin position="69"/>
        <end position="88"/>
    </location>
</feature>
<feature type="transmembrane region" description="Helical" evidence="2">
    <location>
        <begin position="704"/>
        <end position="724"/>
    </location>
</feature>
<proteinExistence type="predicted"/>
<keyword evidence="2" id="KW-1133">Transmembrane helix</keyword>
<feature type="transmembrane region" description="Helical" evidence="2">
    <location>
        <begin position="483"/>
        <end position="504"/>
    </location>
</feature>
<feature type="transmembrane region" description="Helical" evidence="2">
    <location>
        <begin position="679"/>
        <end position="697"/>
    </location>
</feature>
<keyword evidence="4" id="KW-1185">Reference proteome</keyword>
<dbReference type="EMBL" id="FNVT01000010">
    <property type="protein sequence ID" value="SEG97386.1"/>
    <property type="molecule type" value="Genomic_DNA"/>
</dbReference>
<reference evidence="3 4" key="1">
    <citation type="submission" date="2016-10" db="EMBL/GenBank/DDBJ databases">
        <authorList>
            <person name="de Groot N.N."/>
        </authorList>
    </citation>
    <scope>NUCLEOTIDE SEQUENCE [LARGE SCALE GENOMIC DNA]</scope>
    <source>
        <strain evidence="3 4">CGMCC 4.7037</strain>
    </source>
</reference>
<evidence type="ECO:0000313" key="4">
    <source>
        <dbReference type="Proteomes" id="UP000236732"/>
    </source>
</evidence>